<evidence type="ECO:0000256" key="1">
    <source>
        <dbReference type="SAM" id="SignalP"/>
    </source>
</evidence>
<dbReference type="RefSeq" id="WP_154382233.1">
    <property type="nucleotide sequence ID" value="NZ_WKJK01000018.1"/>
</dbReference>
<comment type="caution">
    <text evidence="2">The sequence shown here is derived from an EMBL/GenBank/DDBJ whole genome shotgun (WGS) entry which is preliminary data.</text>
</comment>
<evidence type="ECO:0008006" key="4">
    <source>
        <dbReference type="Google" id="ProtNLM"/>
    </source>
</evidence>
<keyword evidence="3" id="KW-1185">Reference proteome</keyword>
<accession>A0A6I2LA67</accession>
<evidence type="ECO:0000313" key="3">
    <source>
        <dbReference type="Proteomes" id="UP000433309"/>
    </source>
</evidence>
<name>A0A6I2LA67_9BURK</name>
<gene>
    <name evidence="2" type="ORF">GJ699_26945</name>
</gene>
<feature type="signal peptide" evidence="1">
    <location>
        <begin position="1"/>
        <end position="17"/>
    </location>
</feature>
<organism evidence="2 3">
    <name type="scientific">Duganella guangzhouensis</name>
    <dbReference type="NCBI Taxonomy" id="2666084"/>
    <lineage>
        <taxon>Bacteria</taxon>
        <taxon>Pseudomonadati</taxon>
        <taxon>Pseudomonadota</taxon>
        <taxon>Betaproteobacteria</taxon>
        <taxon>Burkholderiales</taxon>
        <taxon>Oxalobacteraceae</taxon>
        <taxon>Telluria group</taxon>
        <taxon>Duganella</taxon>
    </lineage>
</organism>
<sequence>MRTFILALMLACGIANAADTAVDLQALKGSYTLEDGRVLHVTERRHKLYVQIGDEAPVELKAAGGTVWRTESGALRVAFTQADNGSVSAVQVERTAPASQLASRTR</sequence>
<dbReference type="AlphaFoldDB" id="A0A6I2LA67"/>
<dbReference type="EMBL" id="WKJK01000018">
    <property type="protein sequence ID" value="MRW93636.1"/>
    <property type="molecule type" value="Genomic_DNA"/>
</dbReference>
<evidence type="ECO:0000313" key="2">
    <source>
        <dbReference type="EMBL" id="MRW93636.1"/>
    </source>
</evidence>
<reference evidence="2 3" key="1">
    <citation type="submission" date="2019-11" db="EMBL/GenBank/DDBJ databases">
        <title>Novel species isolated from a subtropical stream in China.</title>
        <authorList>
            <person name="Lu H."/>
        </authorList>
    </citation>
    <scope>NUCLEOTIDE SEQUENCE [LARGE SCALE GENOMIC DNA]</scope>
    <source>
        <strain evidence="2 3">FT80W</strain>
    </source>
</reference>
<feature type="chain" id="PRO_5026145023" description="DUF3471 domain-containing protein" evidence="1">
    <location>
        <begin position="18"/>
        <end position="106"/>
    </location>
</feature>
<protein>
    <recommendedName>
        <fullName evidence="4">DUF3471 domain-containing protein</fullName>
    </recommendedName>
</protein>
<proteinExistence type="predicted"/>
<keyword evidence="1" id="KW-0732">Signal</keyword>
<dbReference type="Proteomes" id="UP000433309">
    <property type="component" value="Unassembled WGS sequence"/>
</dbReference>